<feature type="domain" description="HhH-GPD" evidence="5">
    <location>
        <begin position="135"/>
        <end position="291"/>
    </location>
</feature>
<dbReference type="SUPFAM" id="SSF55945">
    <property type="entry name" value="TATA-box binding protein-like"/>
    <property type="match status" value="1"/>
</dbReference>
<dbReference type="InterPro" id="IPR037046">
    <property type="entry name" value="AlkA_N_sf"/>
</dbReference>
<proteinExistence type="predicted"/>
<dbReference type="RefSeq" id="WP_084912111.1">
    <property type="nucleotide sequence ID" value="NZ_MRWE01000006.1"/>
</dbReference>
<evidence type="ECO:0000256" key="4">
    <source>
        <dbReference type="ARBA" id="ARBA00023204"/>
    </source>
</evidence>
<dbReference type="Gene3D" id="3.30.310.20">
    <property type="entry name" value="DNA-3-methyladenine glycosylase AlkA, N-terminal domain"/>
    <property type="match status" value="1"/>
</dbReference>
<dbReference type="PANTHER" id="PTHR43003">
    <property type="entry name" value="DNA-3-METHYLADENINE GLYCOSYLASE"/>
    <property type="match status" value="1"/>
</dbReference>
<dbReference type="InterPro" id="IPR023170">
    <property type="entry name" value="HhH_base_excis_C"/>
</dbReference>
<evidence type="ECO:0000256" key="2">
    <source>
        <dbReference type="ARBA" id="ARBA00012000"/>
    </source>
</evidence>
<comment type="catalytic activity">
    <reaction evidence="1">
        <text>Hydrolysis of alkylated DNA, releasing 3-methyladenine, 3-methylguanine, 7-methylguanine and 7-methyladenine.</text>
        <dbReference type="EC" id="3.2.2.21"/>
    </reaction>
</comment>
<gene>
    <name evidence="7" type="ORF">BS640_05040</name>
</gene>
<dbReference type="Pfam" id="PF00730">
    <property type="entry name" value="HhH-GPD"/>
    <property type="match status" value="1"/>
</dbReference>
<dbReference type="STRING" id="1646377.BS640_05040"/>
<evidence type="ECO:0000256" key="3">
    <source>
        <dbReference type="ARBA" id="ARBA00022763"/>
    </source>
</evidence>
<dbReference type="GO" id="GO:0005737">
    <property type="term" value="C:cytoplasm"/>
    <property type="evidence" value="ECO:0007669"/>
    <property type="project" value="TreeGrafter"/>
</dbReference>
<name>A0A1X0WI84_9GAMM</name>
<dbReference type="InterPro" id="IPR003265">
    <property type="entry name" value="HhH-GPD_domain"/>
</dbReference>
<dbReference type="GO" id="GO:0043916">
    <property type="term" value="F:DNA-7-methylguanine glycosylase activity"/>
    <property type="evidence" value="ECO:0007669"/>
    <property type="project" value="TreeGrafter"/>
</dbReference>
<dbReference type="GO" id="GO:0032131">
    <property type="term" value="F:alkylated DNA binding"/>
    <property type="evidence" value="ECO:0007669"/>
    <property type="project" value="TreeGrafter"/>
</dbReference>
<keyword evidence="3" id="KW-0227">DNA damage</keyword>
<evidence type="ECO:0000259" key="5">
    <source>
        <dbReference type="SMART" id="SM00478"/>
    </source>
</evidence>
<evidence type="ECO:0000313" key="7">
    <source>
        <dbReference type="EMBL" id="ORJ26495.1"/>
    </source>
</evidence>
<dbReference type="SUPFAM" id="SSF48150">
    <property type="entry name" value="DNA-glycosylase"/>
    <property type="match status" value="1"/>
</dbReference>
<dbReference type="InterPro" id="IPR051912">
    <property type="entry name" value="Alkylbase_DNA_Glycosylase/TA"/>
</dbReference>
<dbReference type="InterPro" id="IPR010316">
    <property type="entry name" value="AlkA_N"/>
</dbReference>
<dbReference type="EC" id="3.2.2.21" evidence="2"/>
<evidence type="ECO:0000259" key="6">
    <source>
        <dbReference type="SMART" id="SM01009"/>
    </source>
</evidence>
<keyword evidence="4" id="KW-0234">DNA repair</keyword>
<dbReference type="Proteomes" id="UP000192536">
    <property type="component" value="Unassembled WGS sequence"/>
</dbReference>
<accession>A0A1X0WI84</accession>
<evidence type="ECO:0000313" key="8">
    <source>
        <dbReference type="Proteomes" id="UP000192536"/>
    </source>
</evidence>
<dbReference type="Gene3D" id="1.10.340.30">
    <property type="entry name" value="Hypothetical protein, domain 2"/>
    <property type="match status" value="1"/>
</dbReference>
<organism evidence="7 8">
    <name type="scientific">Rouxiella badensis</name>
    <dbReference type="NCBI Taxonomy" id="1646377"/>
    <lineage>
        <taxon>Bacteria</taxon>
        <taxon>Pseudomonadati</taxon>
        <taxon>Pseudomonadota</taxon>
        <taxon>Gammaproteobacteria</taxon>
        <taxon>Enterobacterales</taxon>
        <taxon>Yersiniaceae</taxon>
        <taxon>Rouxiella</taxon>
    </lineage>
</organism>
<dbReference type="GO" id="GO:0032993">
    <property type="term" value="C:protein-DNA complex"/>
    <property type="evidence" value="ECO:0007669"/>
    <property type="project" value="TreeGrafter"/>
</dbReference>
<dbReference type="EMBL" id="MRWE01000006">
    <property type="protein sequence ID" value="ORJ26495.1"/>
    <property type="molecule type" value="Genomic_DNA"/>
</dbReference>
<keyword evidence="8" id="KW-1185">Reference proteome</keyword>
<dbReference type="SMART" id="SM01009">
    <property type="entry name" value="AlkA_N"/>
    <property type="match status" value="1"/>
</dbReference>
<protein>
    <recommendedName>
        <fullName evidence="2">DNA-3-methyladenine glycosylase II</fullName>
        <ecNumber evidence="2">3.2.2.21</ecNumber>
    </recommendedName>
</protein>
<comment type="caution">
    <text evidence="7">The sequence shown here is derived from an EMBL/GenBank/DDBJ whole genome shotgun (WGS) entry which is preliminary data.</text>
</comment>
<dbReference type="PANTHER" id="PTHR43003:SF13">
    <property type="entry name" value="DNA-3-METHYLADENINE GLYCOSYLASE 2"/>
    <property type="match status" value="1"/>
</dbReference>
<dbReference type="GO" id="GO:0006285">
    <property type="term" value="P:base-excision repair, AP site formation"/>
    <property type="evidence" value="ECO:0007669"/>
    <property type="project" value="TreeGrafter"/>
</dbReference>
<feature type="domain" description="DNA-3-methyladenine glycosylase AlkA N-terminal" evidence="6">
    <location>
        <begin position="5"/>
        <end position="125"/>
    </location>
</feature>
<dbReference type="GO" id="GO:0006307">
    <property type="term" value="P:DNA alkylation repair"/>
    <property type="evidence" value="ECO:0007669"/>
    <property type="project" value="TreeGrafter"/>
</dbReference>
<sequence length="295" mass="32882">MANAKYLLPYNPPYDWGWMTAFLGARALAGIEQFDDQGPEGFSYKRTLAIKEEDVSVSGWLSWRPRESLHAVELEVSLSLVPHIETVKRRVRNLLDLDADPQAIAQALGPLAEEAAGLRLPGCIDSFELAVRAILGQLVSVKMAATFCTRLARLCGETIDTPYEALTHLFPTPARVAALEVDALRALGVQAKRAACLINLAKSIENGELPLYGITDARQGMKQLLAMPGIGGWTASYIAMRAWGERDLFLHSDYLIKQRFPNMTPGTINRYAEIWKPWRSYATLLIWNSPNWKPE</sequence>
<dbReference type="AlphaFoldDB" id="A0A1X0WI84"/>
<evidence type="ECO:0000256" key="1">
    <source>
        <dbReference type="ARBA" id="ARBA00000086"/>
    </source>
</evidence>
<dbReference type="Pfam" id="PF06029">
    <property type="entry name" value="AlkA_N"/>
    <property type="match status" value="1"/>
</dbReference>
<dbReference type="Gene3D" id="1.10.1670.10">
    <property type="entry name" value="Helix-hairpin-Helix base-excision DNA repair enzymes (C-terminal)"/>
    <property type="match status" value="1"/>
</dbReference>
<dbReference type="CDD" id="cd00056">
    <property type="entry name" value="ENDO3c"/>
    <property type="match status" value="1"/>
</dbReference>
<dbReference type="GO" id="GO:0008725">
    <property type="term" value="F:DNA-3-methyladenine glycosylase activity"/>
    <property type="evidence" value="ECO:0007669"/>
    <property type="project" value="TreeGrafter"/>
</dbReference>
<dbReference type="InterPro" id="IPR011257">
    <property type="entry name" value="DNA_glycosylase"/>
</dbReference>
<reference evidence="7 8" key="1">
    <citation type="journal article" date="2017" name="Int. J. Syst. Evol. Microbiol.">
        <title>Rouxiella badensis sp. nov. and Rouxiella silvae sp. nov. isolated from peat bog soil in Germany and emendation of the genus description.</title>
        <authorList>
            <person name="Le Fleche-Mateos A."/>
            <person name="Kugler J.H."/>
            <person name="Hansen S.H."/>
            <person name="Syldatk C."/>
            <person name="Hausmann R."/>
            <person name="Lomprez F."/>
            <person name="Vandenbogaert M."/>
            <person name="Manuguerra J.C."/>
            <person name="Grimont P.A."/>
        </authorList>
    </citation>
    <scope>NUCLEOTIDE SEQUENCE [LARGE SCALE GENOMIC DNA]</scope>
    <source>
        <strain evidence="7 8">DSM 100043</strain>
    </source>
</reference>
<dbReference type="NCBIfam" id="NF007641">
    <property type="entry name" value="PRK10308.1"/>
    <property type="match status" value="1"/>
</dbReference>
<dbReference type="SMART" id="SM00478">
    <property type="entry name" value="ENDO3c"/>
    <property type="match status" value="1"/>
</dbReference>